<dbReference type="InterPro" id="IPR001656">
    <property type="entry name" value="PsdUridine_synth_TruD"/>
</dbReference>
<dbReference type="GO" id="GO:0160150">
    <property type="term" value="F:tRNA pseudouridine(13) synthase activity"/>
    <property type="evidence" value="ECO:0007669"/>
    <property type="project" value="UniProtKB-EC"/>
</dbReference>
<sequence>MSTQKLPRAYGPSVLSGLIRQQPEDFQVEEVLGFEPEGEGEHLMLWVEKRGANTAWVAEQLARHLGLPARAVSWAGLKDRHALTRQWLGAHLGRAAEPVSWPEHPEYRVLQAVRHRRKLQTGALKGNRFLLELRDVQGDPAAIDQRLRQIADGGVPNYFGEQRFGREGDNVEQARAVFAGRKLPKHKVSILLSSVRSLGFNNVLAARVRAECWNRAVEGELFALDGSRSTFGPEPLNAELEQRLKAMDIHPSAALWGRGALRTQAQAAEFDRQHGLDDDLLAGLERFGLSQERRALRLPVRDLHWQFPEPGRVQLRFFLPAGSYATSVLHELGLTAEAKPAIS</sequence>
<comment type="caution">
    <text evidence="6">The sequence shown here is derived from an EMBL/GenBank/DDBJ whole genome shotgun (WGS) entry which is preliminary data.</text>
</comment>
<dbReference type="PROSITE" id="PS01268">
    <property type="entry name" value="UPF0024"/>
    <property type="match status" value="1"/>
</dbReference>
<comment type="function">
    <text evidence="4">Responsible for synthesis of pseudouridine from uracil-13 in transfer RNAs.</text>
</comment>
<evidence type="ECO:0000313" key="6">
    <source>
        <dbReference type="EMBL" id="MBD8524777.1"/>
    </source>
</evidence>
<evidence type="ECO:0000256" key="4">
    <source>
        <dbReference type="HAMAP-Rule" id="MF_01082"/>
    </source>
</evidence>
<dbReference type="HAMAP" id="MF_01082">
    <property type="entry name" value="TruD"/>
    <property type="match status" value="1"/>
</dbReference>
<keyword evidence="3 4" id="KW-0413">Isomerase</keyword>
<gene>
    <name evidence="4 6" type="primary">truD</name>
    <name evidence="6" type="ORF">IFO71_03390</name>
</gene>
<dbReference type="InterPro" id="IPR011760">
    <property type="entry name" value="PsdUridine_synth_TruD_insert"/>
</dbReference>
<organism evidence="6 7">
    <name type="scientific">Pseudomarimonas arenosa</name>
    <dbReference type="NCBI Taxonomy" id="2774145"/>
    <lineage>
        <taxon>Bacteria</taxon>
        <taxon>Pseudomonadati</taxon>
        <taxon>Pseudomonadota</taxon>
        <taxon>Gammaproteobacteria</taxon>
        <taxon>Lysobacterales</taxon>
        <taxon>Lysobacteraceae</taxon>
        <taxon>Pseudomarimonas</taxon>
    </lineage>
</organism>
<evidence type="ECO:0000313" key="7">
    <source>
        <dbReference type="Proteomes" id="UP000613768"/>
    </source>
</evidence>
<evidence type="ECO:0000259" key="5">
    <source>
        <dbReference type="PROSITE" id="PS50984"/>
    </source>
</evidence>
<dbReference type="InterPro" id="IPR020103">
    <property type="entry name" value="PsdUridine_synth_cat_dom_sf"/>
</dbReference>
<name>A0AAW3ZIF9_9GAMM</name>
<dbReference type="GO" id="GO:0031119">
    <property type="term" value="P:tRNA pseudouridine synthesis"/>
    <property type="evidence" value="ECO:0007669"/>
    <property type="project" value="UniProtKB-UniRule"/>
</dbReference>
<dbReference type="Proteomes" id="UP000613768">
    <property type="component" value="Unassembled WGS sequence"/>
</dbReference>
<dbReference type="CDD" id="cd02575">
    <property type="entry name" value="PseudoU_synth_EcTruD"/>
    <property type="match status" value="1"/>
</dbReference>
<proteinExistence type="inferred from homology"/>
<dbReference type="RefSeq" id="WP_192028122.1">
    <property type="nucleotide sequence ID" value="NZ_JACYTR010000004.1"/>
</dbReference>
<dbReference type="AlphaFoldDB" id="A0AAW3ZIF9"/>
<dbReference type="Gene3D" id="3.30.2350.20">
    <property type="entry name" value="TruD, catalytic domain"/>
    <property type="match status" value="1"/>
</dbReference>
<dbReference type="PROSITE" id="PS50984">
    <property type="entry name" value="TRUD"/>
    <property type="match status" value="1"/>
</dbReference>
<dbReference type="Pfam" id="PF01142">
    <property type="entry name" value="TruD"/>
    <property type="match status" value="2"/>
</dbReference>
<dbReference type="Gene3D" id="3.30.2340.10">
    <property type="entry name" value="TruD, insertion domain"/>
    <property type="match status" value="1"/>
</dbReference>
<dbReference type="GO" id="GO:0005829">
    <property type="term" value="C:cytosol"/>
    <property type="evidence" value="ECO:0007669"/>
    <property type="project" value="TreeGrafter"/>
</dbReference>
<comment type="similarity">
    <text evidence="1 4">Belongs to the pseudouridine synthase TruD family.</text>
</comment>
<feature type="domain" description="TRUD" evidence="5">
    <location>
        <begin position="154"/>
        <end position="306"/>
    </location>
</feature>
<comment type="catalytic activity">
    <reaction evidence="4">
        <text>uridine(13) in tRNA = pseudouridine(13) in tRNA</text>
        <dbReference type="Rhea" id="RHEA:42540"/>
        <dbReference type="Rhea" id="RHEA-COMP:10105"/>
        <dbReference type="Rhea" id="RHEA-COMP:10106"/>
        <dbReference type="ChEBI" id="CHEBI:65314"/>
        <dbReference type="ChEBI" id="CHEBI:65315"/>
        <dbReference type="EC" id="5.4.99.27"/>
    </reaction>
</comment>
<dbReference type="InterPro" id="IPR050170">
    <property type="entry name" value="TruD_pseudoU_synthase"/>
</dbReference>
<dbReference type="EMBL" id="JACYTR010000004">
    <property type="protein sequence ID" value="MBD8524777.1"/>
    <property type="molecule type" value="Genomic_DNA"/>
</dbReference>
<evidence type="ECO:0000256" key="2">
    <source>
        <dbReference type="ARBA" id="ARBA00022694"/>
    </source>
</evidence>
<evidence type="ECO:0000256" key="1">
    <source>
        <dbReference type="ARBA" id="ARBA00007953"/>
    </source>
</evidence>
<dbReference type="PANTHER" id="PTHR47811:SF1">
    <property type="entry name" value="TRNA PSEUDOURIDINE SYNTHASE D"/>
    <property type="match status" value="1"/>
</dbReference>
<protein>
    <recommendedName>
        <fullName evidence="4">tRNA pseudouridine synthase D</fullName>
        <ecNumber evidence="4">5.4.99.27</ecNumber>
    </recommendedName>
    <alternativeName>
        <fullName evidence="4">tRNA pseudouridine(13) synthase</fullName>
    </alternativeName>
    <alternativeName>
        <fullName evidence="4">tRNA pseudouridylate synthase D</fullName>
    </alternativeName>
    <alternativeName>
        <fullName evidence="4">tRNA-uridine isomerase D</fullName>
    </alternativeName>
</protein>
<dbReference type="EC" id="5.4.99.27" evidence="4"/>
<dbReference type="PANTHER" id="PTHR47811">
    <property type="entry name" value="TRNA PSEUDOURIDINE SYNTHASE D"/>
    <property type="match status" value="1"/>
</dbReference>
<keyword evidence="7" id="KW-1185">Reference proteome</keyword>
<evidence type="ECO:0000256" key="3">
    <source>
        <dbReference type="ARBA" id="ARBA00023235"/>
    </source>
</evidence>
<accession>A0AAW3ZIF9</accession>
<keyword evidence="2 4" id="KW-0819">tRNA processing</keyword>
<dbReference type="InterPro" id="IPR043165">
    <property type="entry name" value="TruD_insert_sf"/>
</dbReference>
<reference evidence="6 7" key="1">
    <citation type="submission" date="2020-09" db="EMBL/GenBank/DDBJ databases">
        <title>Pseudoxanthomonas sp. CAU 1598 isolated from sand of Yaerae Beach.</title>
        <authorList>
            <person name="Kim W."/>
        </authorList>
    </citation>
    <scope>NUCLEOTIDE SEQUENCE [LARGE SCALE GENOMIC DNA]</scope>
    <source>
        <strain evidence="6 7">CAU 1598</strain>
    </source>
</reference>
<dbReference type="GO" id="GO:0003723">
    <property type="term" value="F:RNA binding"/>
    <property type="evidence" value="ECO:0007669"/>
    <property type="project" value="InterPro"/>
</dbReference>
<dbReference type="InterPro" id="IPR020119">
    <property type="entry name" value="PsdUridine_synth_TruD_CS"/>
</dbReference>
<feature type="active site" description="Nucleophile" evidence="4">
    <location>
        <position position="79"/>
    </location>
</feature>
<dbReference type="InterPro" id="IPR042214">
    <property type="entry name" value="TruD_catalytic"/>
</dbReference>
<dbReference type="NCBIfam" id="NF002153">
    <property type="entry name" value="PRK00984.1-2"/>
    <property type="match status" value="1"/>
</dbReference>
<dbReference type="SUPFAM" id="SSF55120">
    <property type="entry name" value="Pseudouridine synthase"/>
    <property type="match status" value="1"/>
</dbReference>